<dbReference type="KEGG" id="mbn:Mboo_1771"/>
<dbReference type="EMBL" id="CP000780">
    <property type="protein sequence ID" value="ABS56287.1"/>
    <property type="molecule type" value="Genomic_DNA"/>
</dbReference>
<gene>
    <name evidence="2" type="ordered locus">Mboo_1771</name>
</gene>
<dbReference type="InterPro" id="IPR041049">
    <property type="entry name" value="DUF5615"/>
</dbReference>
<proteinExistence type="predicted"/>
<protein>
    <recommendedName>
        <fullName evidence="1">DUF5615 domain-containing protein</fullName>
    </recommendedName>
</protein>
<reference evidence="3" key="1">
    <citation type="journal article" date="2015" name="Microbiology">
        <title>Genome of Methanoregula boonei 6A8 reveals adaptations to oligotrophic peatland environments.</title>
        <authorList>
            <person name="Braeuer S."/>
            <person name="Cadillo-Quiroz H."/>
            <person name="Kyrpides N."/>
            <person name="Woyke T."/>
            <person name="Goodwin L."/>
            <person name="Detter C."/>
            <person name="Podell S."/>
            <person name="Yavitt J.B."/>
            <person name="Zinder S.H."/>
        </authorList>
    </citation>
    <scope>NUCLEOTIDE SEQUENCE [LARGE SCALE GENOMIC DNA]</scope>
    <source>
        <strain evidence="3">DSM 21154 / JCM 14090 / 6A8</strain>
    </source>
</reference>
<organism evidence="2 3">
    <name type="scientific">Methanoregula boonei (strain DSM 21154 / JCM 14090 / 6A8)</name>
    <dbReference type="NCBI Taxonomy" id="456442"/>
    <lineage>
        <taxon>Archaea</taxon>
        <taxon>Methanobacteriati</taxon>
        <taxon>Methanobacteriota</taxon>
        <taxon>Stenosarchaea group</taxon>
        <taxon>Methanomicrobia</taxon>
        <taxon>Methanomicrobiales</taxon>
        <taxon>Methanoregulaceae</taxon>
        <taxon>Methanoregula</taxon>
    </lineage>
</organism>
<dbReference type="OrthoDB" id="147476at2157"/>
<dbReference type="eggNOG" id="arCOG07904">
    <property type="taxonomic scope" value="Archaea"/>
</dbReference>
<dbReference type="AlphaFoldDB" id="A7I976"/>
<dbReference type="Proteomes" id="UP000002408">
    <property type="component" value="Chromosome"/>
</dbReference>
<name>A7I976_METB6</name>
<sequence length="119" mass="13357">MKFLADENVPASVVRMLENAGVHIRSIGADTPGISDRDVMKYALEEERIILTFDKDFGELAIKDTICPVPGVILLRLPGMKPDQLAGFITQILTSRDDWDGHFSVIEKERIRMRPLPPP</sequence>
<dbReference type="RefSeq" id="WP_012107335.1">
    <property type="nucleotide sequence ID" value="NC_009712.1"/>
</dbReference>
<accession>A7I976</accession>
<dbReference type="STRING" id="456442.Mboo_1771"/>
<dbReference type="HOGENOM" id="CLU_150003_0_1_2"/>
<evidence type="ECO:0000259" key="1">
    <source>
        <dbReference type="Pfam" id="PF18480"/>
    </source>
</evidence>
<dbReference type="Pfam" id="PF18480">
    <property type="entry name" value="DUF5615"/>
    <property type="match status" value="1"/>
</dbReference>
<keyword evidence="3" id="KW-1185">Reference proteome</keyword>
<feature type="domain" description="DUF5615" evidence="1">
    <location>
        <begin position="1"/>
        <end position="108"/>
    </location>
</feature>
<evidence type="ECO:0000313" key="2">
    <source>
        <dbReference type="EMBL" id="ABS56287.1"/>
    </source>
</evidence>
<dbReference type="GeneID" id="5409831"/>
<evidence type="ECO:0000313" key="3">
    <source>
        <dbReference type="Proteomes" id="UP000002408"/>
    </source>
</evidence>